<comment type="caution">
    <text evidence="8">The sequence shown here is derived from an EMBL/GenBank/DDBJ whole genome shotgun (WGS) entry which is preliminary data.</text>
</comment>
<keyword evidence="3 6" id="KW-0812">Transmembrane</keyword>
<keyword evidence="9" id="KW-1185">Reference proteome</keyword>
<dbReference type="AlphaFoldDB" id="A0AA38XUX8"/>
<name>A0AA38XUX8_9EURO</name>
<feature type="transmembrane region" description="Helical" evidence="6">
    <location>
        <begin position="340"/>
        <end position="359"/>
    </location>
</feature>
<evidence type="ECO:0000256" key="5">
    <source>
        <dbReference type="ARBA" id="ARBA00023136"/>
    </source>
</evidence>
<feature type="transmembrane region" description="Helical" evidence="6">
    <location>
        <begin position="166"/>
        <end position="188"/>
    </location>
</feature>
<evidence type="ECO:0000259" key="7">
    <source>
        <dbReference type="PROSITE" id="PS50850"/>
    </source>
</evidence>
<sequence>MEKGANRAPVQSTSNNAGEIRDVSATENVFTQEEIVKKPLAISSGQADAFVDTLNLPLDPIVERSFRRKCDLYIVPLLTLSFIFAFIDRANLGNAKVVGLEKDLNMKGLDFNWASTAFYFTYIVVEVPSNIILKKVGARIWLSCLCFIFGLITLCTTFIHSYGSLIAMRLLLGLAEGGLFPGYAFYLSSFYPRYEVVTRISIVGSSAYTSGFIGPFLALGFEHLPDFGPIHTWRHIYLFEGIISMVLGTVSFIILPTDIETAWFLKPAEKQVGLERLRRQMLEETVPGVRMKDIKAATMNIGNWIASILYMAINVPTQACIIFLPSIIKAMGYRAGTAQIMSGAPFLLAAIVVIFQGWLSDRIKRRGLVMLCFVPFMVLCFMLLLIFTLSGPALLKISGLRYMALFLGVGFGSTGVPLTLAWAGNNSPVPAVRAVSTAMVVGVGGLGSFISSWTYTNAQAPLFIVGHSINLAFSIVAVSATASYYLYATWENKQRNLGRRDDRLIGLSEDEANQLGHRHPHFRYAS</sequence>
<evidence type="ECO:0000313" key="8">
    <source>
        <dbReference type="EMBL" id="KAJ9622243.1"/>
    </source>
</evidence>
<evidence type="ECO:0000313" key="9">
    <source>
        <dbReference type="Proteomes" id="UP001172681"/>
    </source>
</evidence>
<feature type="transmembrane region" description="Helical" evidence="6">
    <location>
        <begin position="72"/>
        <end position="91"/>
    </location>
</feature>
<dbReference type="PANTHER" id="PTHR43791:SF53">
    <property type="entry name" value="MAJOR FACILITATOR SUPERFAMILY (MFS) PROFILE DOMAIN-CONTAINING PROTEIN"/>
    <property type="match status" value="1"/>
</dbReference>
<dbReference type="EMBL" id="JAPDRN010000108">
    <property type="protein sequence ID" value="KAJ9622243.1"/>
    <property type="molecule type" value="Genomic_DNA"/>
</dbReference>
<feature type="transmembrane region" description="Helical" evidence="6">
    <location>
        <begin position="111"/>
        <end position="133"/>
    </location>
</feature>
<keyword evidence="2" id="KW-0813">Transport</keyword>
<feature type="transmembrane region" description="Helical" evidence="6">
    <location>
        <begin position="140"/>
        <end position="160"/>
    </location>
</feature>
<keyword evidence="4 6" id="KW-1133">Transmembrane helix</keyword>
<reference evidence="8" key="1">
    <citation type="submission" date="2022-10" db="EMBL/GenBank/DDBJ databases">
        <title>Culturing micro-colonial fungi from biological soil crusts in the Mojave desert and describing Neophaeococcomyces mojavensis, and introducing the new genera and species Taxawa tesnikishii.</title>
        <authorList>
            <person name="Kurbessoian T."/>
            <person name="Stajich J.E."/>
        </authorList>
    </citation>
    <scope>NUCLEOTIDE SEQUENCE</scope>
    <source>
        <strain evidence="8">TK_35</strain>
    </source>
</reference>
<dbReference type="InterPro" id="IPR011701">
    <property type="entry name" value="MFS"/>
</dbReference>
<protein>
    <recommendedName>
        <fullName evidence="7">Major facilitator superfamily (MFS) profile domain-containing protein</fullName>
    </recommendedName>
</protein>
<comment type="subcellular location">
    <subcellularLocation>
        <location evidence="1">Membrane</location>
        <topology evidence="1">Multi-pass membrane protein</topology>
    </subcellularLocation>
</comment>
<dbReference type="PANTHER" id="PTHR43791">
    <property type="entry name" value="PERMEASE-RELATED"/>
    <property type="match status" value="1"/>
</dbReference>
<dbReference type="Pfam" id="PF07690">
    <property type="entry name" value="MFS_1"/>
    <property type="match status" value="1"/>
</dbReference>
<feature type="transmembrane region" description="Helical" evidence="6">
    <location>
        <begin position="236"/>
        <end position="255"/>
    </location>
</feature>
<feature type="transmembrane region" description="Helical" evidence="6">
    <location>
        <begin position="462"/>
        <end position="487"/>
    </location>
</feature>
<organism evidence="8 9">
    <name type="scientific">Knufia peltigerae</name>
    <dbReference type="NCBI Taxonomy" id="1002370"/>
    <lineage>
        <taxon>Eukaryota</taxon>
        <taxon>Fungi</taxon>
        <taxon>Dikarya</taxon>
        <taxon>Ascomycota</taxon>
        <taxon>Pezizomycotina</taxon>
        <taxon>Eurotiomycetes</taxon>
        <taxon>Chaetothyriomycetidae</taxon>
        <taxon>Chaetothyriales</taxon>
        <taxon>Trichomeriaceae</taxon>
        <taxon>Knufia</taxon>
    </lineage>
</organism>
<proteinExistence type="predicted"/>
<dbReference type="PROSITE" id="PS50850">
    <property type="entry name" value="MFS"/>
    <property type="match status" value="1"/>
</dbReference>
<feature type="transmembrane region" description="Helical" evidence="6">
    <location>
        <begin position="368"/>
        <end position="390"/>
    </location>
</feature>
<dbReference type="GO" id="GO:0016020">
    <property type="term" value="C:membrane"/>
    <property type="evidence" value="ECO:0007669"/>
    <property type="project" value="UniProtKB-SubCell"/>
</dbReference>
<evidence type="ECO:0000256" key="3">
    <source>
        <dbReference type="ARBA" id="ARBA00022692"/>
    </source>
</evidence>
<evidence type="ECO:0000256" key="6">
    <source>
        <dbReference type="SAM" id="Phobius"/>
    </source>
</evidence>
<accession>A0AA38XUX8</accession>
<evidence type="ECO:0000256" key="1">
    <source>
        <dbReference type="ARBA" id="ARBA00004141"/>
    </source>
</evidence>
<dbReference type="Gene3D" id="1.20.1250.20">
    <property type="entry name" value="MFS general substrate transporter like domains"/>
    <property type="match status" value="2"/>
</dbReference>
<gene>
    <name evidence="8" type="ORF">H2204_011591</name>
</gene>
<evidence type="ECO:0000256" key="4">
    <source>
        <dbReference type="ARBA" id="ARBA00022989"/>
    </source>
</evidence>
<feature type="transmembrane region" description="Helical" evidence="6">
    <location>
        <begin position="435"/>
        <end position="456"/>
    </location>
</feature>
<dbReference type="SUPFAM" id="SSF103473">
    <property type="entry name" value="MFS general substrate transporter"/>
    <property type="match status" value="1"/>
</dbReference>
<feature type="domain" description="Major facilitator superfamily (MFS) profile" evidence="7">
    <location>
        <begin position="74"/>
        <end position="495"/>
    </location>
</feature>
<dbReference type="InterPro" id="IPR036259">
    <property type="entry name" value="MFS_trans_sf"/>
</dbReference>
<dbReference type="FunFam" id="1.20.1250.20:FF:000018">
    <property type="entry name" value="MFS transporter permease"/>
    <property type="match status" value="1"/>
</dbReference>
<feature type="transmembrane region" description="Helical" evidence="6">
    <location>
        <begin position="402"/>
        <end position="423"/>
    </location>
</feature>
<feature type="transmembrane region" description="Helical" evidence="6">
    <location>
        <begin position="301"/>
        <end position="328"/>
    </location>
</feature>
<dbReference type="Proteomes" id="UP001172681">
    <property type="component" value="Unassembled WGS sequence"/>
</dbReference>
<dbReference type="GO" id="GO:0022857">
    <property type="term" value="F:transmembrane transporter activity"/>
    <property type="evidence" value="ECO:0007669"/>
    <property type="project" value="InterPro"/>
</dbReference>
<evidence type="ECO:0000256" key="2">
    <source>
        <dbReference type="ARBA" id="ARBA00022448"/>
    </source>
</evidence>
<keyword evidence="5 6" id="KW-0472">Membrane</keyword>
<feature type="transmembrane region" description="Helical" evidence="6">
    <location>
        <begin position="200"/>
        <end position="221"/>
    </location>
</feature>
<dbReference type="InterPro" id="IPR020846">
    <property type="entry name" value="MFS_dom"/>
</dbReference>